<evidence type="ECO:0000313" key="3">
    <source>
        <dbReference type="Proteomes" id="UP000463224"/>
    </source>
</evidence>
<evidence type="ECO:0000256" key="1">
    <source>
        <dbReference type="SAM" id="Phobius"/>
    </source>
</evidence>
<comment type="caution">
    <text evidence="2">The sequence shown here is derived from an EMBL/GenBank/DDBJ whole genome shotgun (WGS) entry which is preliminary data.</text>
</comment>
<feature type="transmembrane region" description="Helical" evidence="1">
    <location>
        <begin position="22"/>
        <end position="48"/>
    </location>
</feature>
<organism evidence="2 3">
    <name type="scientific">Nitratireductor arenosus</name>
    <dbReference type="NCBI Taxonomy" id="2682096"/>
    <lineage>
        <taxon>Bacteria</taxon>
        <taxon>Pseudomonadati</taxon>
        <taxon>Pseudomonadota</taxon>
        <taxon>Alphaproteobacteria</taxon>
        <taxon>Hyphomicrobiales</taxon>
        <taxon>Phyllobacteriaceae</taxon>
        <taxon>Nitratireductor</taxon>
    </lineage>
</organism>
<proteinExistence type="predicted"/>
<dbReference type="Proteomes" id="UP000463224">
    <property type="component" value="Unassembled WGS sequence"/>
</dbReference>
<feature type="transmembrane region" description="Helical" evidence="1">
    <location>
        <begin position="69"/>
        <end position="87"/>
    </location>
</feature>
<evidence type="ECO:0000313" key="2">
    <source>
        <dbReference type="EMBL" id="MVA96611.1"/>
    </source>
</evidence>
<keyword evidence="1" id="KW-1133">Transmembrane helix</keyword>
<reference evidence="2 3" key="1">
    <citation type="submission" date="2019-12" db="EMBL/GenBank/DDBJ databases">
        <title>Nitratireductor arenosus sp. nov., Isolated from sea sand, Jeju island, South Korea.</title>
        <authorList>
            <person name="Kim W."/>
        </authorList>
    </citation>
    <scope>NUCLEOTIDE SEQUENCE [LARGE SCALE GENOMIC DNA]</scope>
    <source>
        <strain evidence="2 3">CAU 1489</strain>
    </source>
</reference>
<sequence length="159" mass="17267">MAADLFAWIEALAPVVALKRSFLAYPLVNAAHILSIGVLVTTVILMDLRILGGLSAIDGRTFIALMRRLALFAFAGAVLTGASLFSVRAGDYAANPAFLLKMALIPVAVLNMFLFRHLARGWEAATWRHDPPRFVRGTAATSLLLWLAVLLCGRFIAFL</sequence>
<keyword evidence="1" id="KW-0812">Transmembrane</keyword>
<accession>A0A844QF51</accession>
<protein>
    <recommendedName>
        <fullName evidence="4">DUF2214 domain-containing protein</fullName>
    </recommendedName>
</protein>
<gene>
    <name evidence="2" type="ORF">GN330_05025</name>
</gene>
<name>A0A844QF51_9HYPH</name>
<feature type="transmembrane region" description="Helical" evidence="1">
    <location>
        <begin position="134"/>
        <end position="157"/>
    </location>
</feature>
<evidence type="ECO:0008006" key="4">
    <source>
        <dbReference type="Google" id="ProtNLM"/>
    </source>
</evidence>
<dbReference type="AlphaFoldDB" id="A0A844QF51"/>
<keyword evidence="1" id="KW-0472">Membrane</keyword>
<feature type="transmembrane region" description="Helical" evidence="1">
    <location>
        <begin position="93"/>
        <end position="114"/>
    </location>
</feature>
<keyword evidence="3" id="KW-1185">Reference proteome</keyword>
<dbReference type="EMBL" id="WPHG01000001">
    <property type="protein sequence ID" value="MVA96611.1"/>
    <property type="molecule type" value="Genomic_DNA"/>
</dbReference>